<evidence type="ECO:0000313" key="2">
    <source>
        <dbReference type="Proteomes" id="UP000759131"/>
    </source>
</evidence>
<keyword evidence="2" id="KW-1185">Reference proteome</keyword>
<dbReference type="EMBL" id="CAJPIZ010041552">
    <property type="protein sequence ID" value="CAG2121739.1"/>
    <property type="molecule type" value="Genomic_DNA"/>
</dbReference>
<reference evidence="1" key="1">
    <citation type="submission" date="2020-11" db="EMBL/GenBank/DDBJ databases">
        <authorList>
            <person name="Tran Van P."/>
        </authorList>
    </citation>
    <scope>NUCLEOTIDE SEQUENCE</scope>
</reference>
<organism evidence="1">
    <name type="scientific">Medioppia subpectinata</name>
    <dbReference type="NCBI Taxonomy" id="1979941"/>
    <lineage>
        <taxon>Eukaryota</taxon>
        <taxon>Metazoa</taxon>
        <taxon>Ecdysozoa</taxon>
        <taxon>Arthropoda</taxon>
        <taxon>Chelicerata</taxon>
        <taxon>Arachnida</taxon>
        <taxon>Acari</taxon>
        <taxon>Acariformes</taxon>
        <taxon>Sarcoptiformes</taxon>
        <taxon>Oribatida</taxon>
        <taxon>Brachypylina</taxon>
        <taxon>Oppioidea</taxon>
        <taxon>Oppiidae</taxon>
        <taxon>Medioppia</taxon>
    </lineage>
</organism>
<dbReference type="OrthoDB" id="10600095at2759"/>
<dbReference type="EMBL" id="OC896127">
    <property type="protein sequence ID" value="CAD7647940.1"/>
    <property type="molecule type" value="Genomic_DNA"/>
</dbReference>
<sequence>MFTKLTLAKLITIYVYLLSVFNIYQCQVTTETTTQKTFEQKVLDNQKKGEENLKTLSRSKASVWVDTNKGNIFSTSIGSSHIEKDKNGNNGTGAAVGRSSNMLLTLMIQPGGQ</sequence>
<dbReference type="Proteomes" id="UP000759131">
    <property type="component" value="Unassembled WGS sequence"/>
</dbReference>
<feature type="non-terminal residue" evidence="1">
    <location>
        <position position="1"/>
    </location>
</feature>
<dbReference type="AlphaFoldDB" id="A0A7R9QK95"/>
<gene>
    <name evidence="1" type="ORF">OSB1V03_LOCUS21685</name>
</gene>
<protein>
    <submittedName>
        <fullName evidence="1">Uncharacterized protein</fullName>
    </submittedName>
</protein>
<accession>A0A7R9QK95</accession>
<proteinExistence type="predicted"/>
<evidence type="ECO:0000313" key="1">
    <source>
        <dbReference type="EMBL" id="CAD7647940.1"/>
    </source>
</evidence>
<name>A0A7R9QK95_9ACAR</name>